<dbReference type="Pfam" id="PF06224">
    <property type="entry name" value="AlkZ-like"/>
    <property type="match status" value="1"/>
</dbReference>
<dbReference type="EMBL" id="VSSQ01068018">
    <property type="protein sequence ID" value="MPN20305.1"/>
    <property type="molecule type" value="Genomic_DNA"/>
</dbReference>
<reference evidence="1" key="1">
    <citation type="submission" date="2019-08" db="EMBL/GenBank/DDBJ databases">
        <authorList>
            <person name="Kucharzyk K."/>
            <person name="Murdoch R.W."/>
            <person name="Higgins S."/>
            <person name="Loffler F."/>
        </authorList>
    </citation>
    <scope>NUCLEOTIDE SEQUENCE</scope>
</reference>
<organism evidence="1">
    <name type="scientific">bioreactor metagenome</name>
    <dbReference type="NCBI Taxonomy" id="1076179"/>
    <lineage>
        <taxon>unclassified sequences</taxon>
        <taxon>metagenomes</taxon>
        <taxon>ecological metagenomes</taxon>
    </lineage>
</organism>
<gene>
    <name evidence="1" type="ORF">SDC9_167683</name>
</gene>
<protein>
    <recommendedName>
        <fullName evidence="2">Winged helix DNA-binding domain-containing protein</fullName>
    </recommendedName>
</protein>
<dbReference type="AlphaFoldDB" id="A0A645G0Y8"/>
<dbReference type="InterPro" id="IPR009351">
    <property type="entry name" value="AlkZ-like"/>
</dbReference>
<name>A0A645G0Y8_9ZZZZ</name>
<dbReference type="PANTHER" id="PTHR30528:SF0">
    <property type="entry name" value="CYTOPLASMIC PROTEIN"/>
    <property type="match status" value="1"/>
</dbReference>
<evidence type="ECO:0008006" key="2">
    <source>
        <dbReference type="Google" id="ProtNLM"/>
    </source>
</evidence>
<comment type="caution">
    <text evidence="1">The sequence shown here is derived from an EMBL/GenBank/DDBJ whole genome shotgun (WGS) entry which is preliminary data.</text>
</comment>
<dbReference type="PANTHER" id="PTHR30528">
    <property type="entry name" value="CYTOPLASMIC PROTEIN"/>
    <property type="match status" value="1"/>
</dbReference>
<evidence type="ECO:0000313" key="1">
    <source>
        <dbReference type="EMBL" id="MPN20305.1"/>
    </source>
</evidence>
<proteinExistence type="predicted"/>
<accession>A0A645G0Y8</accession>
<sequence length="232" mass="27084">MLEHLYYAGTLGIHHKQGAIKYYDLIERCLPNELTQEPSGFENDGQLYNFLLTRRIGSVGLLWNKASPAWLGFPDFKTPQRNDTFELLVKAGIIKPLRVEGMRDLLYMLTEDEPLMEKARSQLDFEQRCELIAPLDNMMWDRKLIEAIFDYTYTWEIYAPKEKRKYGYYVLPVLMGEHFAGRIEPVVNKKTGDMQIKGLWFESGIDEGDTHVKTSLDDCLARFSRFHQLSNM</sequence>